<evidence type="ECO:0000313" key="3">
    <source>
        <dbReference type="Proteomes" id="UP000256328"/>
    </source>
</evidence>
<evidence type="ECO:0000259" key="1">
    <source>
        <dbReference type="Pfam" id="PF12697"/>
    </source>
</evidence>
<dbReference type="EMBL" id="PDLN01000021">
    <property type="protein sequence ID" value="RDW58446.1"/>
    <property type="molecule type" value="Genomic_DNA"/>
</dbReference>
<feature type="domain" description="AB hydrolase-1" evidence="1">
    <location>
        <begin position="67"/>
        <end position="329"/>
    </location>
</feature>
<dbReference type="InterPro" id="IPR000073">
    <property type="entry name" value="AB_hydrolase_1"/>
</dbReference>
<evidence type="ECO:0000313" key="2">
    <source>
        <dbReference type="EMBL" id="RDW58446.1"/>
    </source>
</evidence>
<dbReference type="Proteomes" id="UP000256328">
    <property type="component" value="Unassembled WGS sequence"/>
</dbReference>
<dbReference type="Pfam" id="PF12697">
    <property type="entry name" value="Abhydrolase_6"/>
    <property type="match status" value="1"/>
</dbReference>
<reference evidence="2 3" key="1">
    <citation type="journal article" date="2018" name="IMA Fungus">
        <title>IMA Genome-F 9: Draft genome sequence of Annulohypoxylon stygium, Aspergillus mulundensis, Berkeleyomyces basicola (syn. Thielaviopsis basicola), Ceratocystis smalleyi, two Cercospora beticola strains, Coleophoma cylindrospora, Fusarium fracticaudum, Phialophora cf. hyalina, and Morchella septimelata.</title>
        <authorList>
            <person name="Wingfield B.D."/>
            <person name="Bills G.F."/>
            <person name="Dong Y."/>
            <person name="Huang W."/>
            <person name="Nel W.J."/>
            <person name="Swalarsk-Parry B.S."/>
            <person name="Vaghefi N."/>
            <person name="Wilken P.M."/>
            <person name="An Z."/>
            <person name="de Beer Z.W."/>
            <person name="De Vos L."/>
            <person name="Chen L."/>
            <person name="Duong T.A."/>
            <person name="Gao Y."/>
            <person name="Hammerbacher A."/>
            <person name="Kikkert J.R."/>
            <person name="Li Y."/>
            <person name="Li H."/>
            <person name="Li K."/>
            <person name="Li Q."/>
            <person name="Liu X."/>
            <person name="Ma X."/>
            <person name="Naidoo K."/>
            <person name="Pethybridge S.J."/>
            <person name="Sun J."/>
            <person name="Steenkamp E.T."/>
            <person name="van der Nest M.A."/>
            <person name="van Wyk S."/>
            <person name="Wingfield M.J."/>
            <person name="Xiong C."/>
            <person name="Yue Q."/>
            <person name="Zhang X."/>
        </authorList>
    </citation>
    <scope>NUCLEOTIDE SEQUENCE [LARGE SCALE GENOMIC DNA]</scope>
    <source>
        <strain evidence="2 3">BP5796</strain>
    </source>
</reference>
<gene>
    <name evidence="2" type="ORF">BP5796_12376</name>
</gene>
<protein>
    <recommendedName>
        <fullName evidence="1">AB hydrolase-1 domain-containing protein</fullName>
    </recommendedName>
</protein>
<dbReference type="SUPFAM" id="SSF53474">
    <property type="entry name" value="alpha/beta-Hydrolases"/>
    <property type="match status" value="1"/>
</dbReference>
<organism evidence="2 3">
    <name type="scientific">Coleophoma crateriformis</name>
    <dbReference type="NCBI Taxonomy" id="565419"/>
    <lineage>
        <taxon>Eukaryota</taxon>
        <taxon>Fungi</taxon>
        <taxon>Dikarya</taxon>
        <taxon>Ascomycota</taxon>
        <taxon>Pezizomycotina</taxon>
        <taxon>Leotiomycetes</taxon>
        <taxon>Helotiales</taxon>
        <taxon>Dermateaceae</taxon>
        <taxon>Coleophoma</taxon>
    </lineage>
</organism>
<dbReference type="AlphaFoldDB" id="A0A3D8Q9E7"/>
<accession>A0A3D8Q9E7</accession>
<dbReference type="InterPro" id="IPR029058">
    <property type="entry name" value="AB_hydrolase_fold"/>
</dbReference>
<dbReference type="Gene3D" id="3.40.50.1820">
    <property type="entry name" value="alpha/beta hydrolase"/>
    <property type="match status" value="1"/>
</dbReference>
<keyword evidence="3" id="KW-1185">Reference proteome</keyword>
<sequence length="340" mass="37245">MASAIDWSEGERSGLVSIGTHNLRLNSYGPDRKPGEPVVICIPGLASSIHKHFAILVEATPASTLAFNATAWAAVTRLLKPHIRSYTYDRSGFGGSDLSPLPPTATNIAQELSLLLQRAPIAPPYIFVAHSWGGILIREFLHLQPDPASIASLVLLDSNHDHMAKLIDWRTPALWSMGANVDFTALSAFSEPHGLTPTEWDIYQADLASAKHNAQADKEREQYSPSFPAIEAKGQLQRGEEEGPLLGDSPISILVAPQHIGFQQIYDAGLAKGNGTEEERATVSKMLATWKETHERLQGELTALSRRTRVRPVSCQHDIHLLDPEAVVEEVLWVLNEGKK</sequence>
<dbReference type="OrthoDB" id="294702at2759"/>
<proteinExistence type="predicted"/>
<comment type="caution">
    <text evidence="2">The sequence shown here is derived from an EMBL/GenBank/DDBJ whole genome shotgun (WGS) entry which is preliminary data.</text>
</comment>
<name>A0A3D8Q9E7_9HELO</name>